<accession>A0ABM1EWQ0</accession>
<sequence length="374" mass="40767">MVQEQRKGDGQHTACLPNPNANLSASVTRPQGPSHDRKKKPRKRNKKKKPVIGVLKSASQQEAAPAKPLQANNVADGSTTVEPHRPSAQNPGDALSVATGRARKRKMQRKINKTRSSDAATLSLSPDADSRPGSDAADGHSGMRRGTRANARVPPIDAEGQTEVSRTERKRKRTQPDEKLPCLLAPAAAPSGSKRKKLRGRKMVRKPQANACAKRNTEERAAGKCVPDRIEPKTTAVKVEVASESAAHRKAASAKGKRQVAVEKRKLKAREYNKQMKLRTRQKHAKRRKTHEGKTELGANTDSENLQKLASEMAAVTVEVEPPSNPGDVSANWKKLLATEPKTVKNAGVKRKRNATLLNPKWNGVKTPVEGEPK</sequence>
<evidence type="ECO:0000256" key="1">
    <source>
        <dbReference type="SAM" id="MobiDB-lite"/>
    </source>
</evidence>
<feature type="compositionally biased region" description="Polar residues" evidence="1">
    <location>
        <begin position="70"/>
        <end position="81"/>
    </location>
</feature>
<gene>
    <name evidence="3" type="primary">LOC106816508</name>
</gene>
<dbReference type="RefSeq" id="XP_014676621.1">
    <property type="nucleotide sequence ID" value="XM_014821135.1"/>
</dbReference>
<proteinExistence type="predicted"/>
<keyword evidence="2" id="KW-1185">Reference proteome</keyword>
<feature type="compositionally biased region" description="Basic residues" evidence="1">
    <location>
        <begin position="276"/>
        <end position="291"/>
    </location>
</feature>
<feature type="compositionally biased region" description="Basic and acidic residues" evidence="1">
    <location>
        <begin position="1"/>
        <end position="10"/>
    </location>
</feature>
<feature type="region of interest" description="Disordered" evidence="1">
    <location>
        <begin position="1"/>
        <end position="226"/>
    </location>
</feature>
<dbReference type="GeneID" id="106816508"/>
<name>A0ABM1EWQ0_PRICU</name>
<evidence type="ECO:0000313" key="2">
    <source>
        <dbReference type="Proteomes" id="UP000695022"/>
    </source>
</evidence>
<feature type="compositionally biased region" description="Low complexity" evidence="1">
    <location>
        <begin position="181"/>
        <end position="192"/>
    </location>
</feature>
<feature type="compositionally biased region" description="Basic and acidic residues" evidence="1">
    <location>
        <begin position="215"/>
        <end position="226"/>
    </location>
</feature>
<protein>
    <submittedName>
        <fullName evidence="3">Uncharacterized protein LOC106816508</fullName>
    </submittedName>
</protein>
<feature type="compositionally biased region" description="Basic residues" evidence="1">
    <location>
        <begin position="193"/>
        <end position="205"/>
    </location>
</feature>
<feature type="compositionally biased region" description="Polar residues" evidence="1">
    <location>
        <begin position="19"/>
        <end position="31"/>
    </location>
</feature>
<feature type="compositionally biased region" description="Basic and acidic residues" evidence="1">
    <location>
        <begin position="260"/>
        <end position="274"/>
    </location>
</feature>
<feature type="region of interest" description="Disordered" evidence="1">
    <location>
        <begin position="241"/>
        <end position="305"/>
    </location>
</feature>
<feature type="compositionally biased region" description="Basic residues" evidence="1">
    <location>
        <begin position="101"/>
        <end position="113"/>
    </location>
</feature>
<feature type="compositionally biased region" description="Basic residues" evidence="1">
    <location>
        <begin position="36"/>
        <end position="50"/>
    </location>
</feature>
<feature type="region of interest" description="Disordered" evidence="1">
    <location>
        <begin position="345"/>
        <end position="374"/>
    </location>
</feature>
<feature type="compositionally biased region" description="Basic residues" evidence="1">
    <location>
        <begin position="248"/>
        <end position="258"/>
    </location>
</feature>
<evidence type="ECO:0000313" key="3">
    <source>
        <dbReference type="RefSeq" id="XP_014676621.1"/>
    </source>
</evidence>
<dbReference type="Proteomes" id="UP000695022">
    <property type="component" value="Unplaced"/>
</dbReference>
<organism evidence="2 3">
    <name type="scientific">Priapulus caudatus</name>
    <name type="common">Priapulid worm</name>
    <dbReference type="NCBI Taxonomy" id="37621"/>
    <lineage>
        <taxon>Eukaryota</taxon>
        <taxon>Metazoa</taxon>
        <taxon>Ecdysozoa</taxon>
        <taxon>Scalidophora</taxon>
        <taxon>Priapulida</taxon>
        <taxon>Priapulimorpha</taxon>
        <taxon>Priapulimorphida</taxon>
        <taxon>Priapulidae</taxon>
        <taxon>Priapulus</taxon>
    </lineage>
</organism>
<reference evidence="3" key="1">
    <citation type="submission" date="2025-08" db="UniProtKB">
        <authorList>
            <consortium name="RefSeq"/>
        </authorList>
    </citation>
    <scope>IDENTIFICATION</scope>
</reference>